<accession>A0ABR0SHL4</accession>
<keyword evidence="2" id="KW-1185">Reference proteome</keyword>
<proteinExistence type="predicted"/>
<dbReference type="EMBL" id="JAVFKD010000014">
    <property type="protein sequence ID" value="KAK5991616.1"/>
    <property type="molecule type" value="Genomic_DNA"/>
</dbReference>
<dbReference type="Proteomes" id="UP001338125">
    <property type="component" value="Unassembled WGS sequence"/>
</dbReference>
<name>A0ABR0SHL4_9HYPO</name>
<reference evidence="1 2" key="1">
    <citation type="submission" date="2024-01" db="EMBL/GenBank/DDBJ databases">
        <title>Complete genome of Cladobotryum mycophilum ATHUM6906.</title>
        <authorList>
            <person name="Christinaki A.C."/>
            <person name="Myridakis A.I."/>
            <person name="Kouvelis V.N."/>
        </authorList>
    </citation>
    <scope>NUCLEOTIDE SEQUENCE [LARGE SCALE GENOMIC DNA]</scope>
    <source>
        <strain evidence="1 2">ATHUM6906</strain>
    </source>
</reference>
<protein>
    <submittedName>
        <fullName evidence="1">Uncharacterized protein</fullName>
    </submittedName>
</protein>
<organism evidence="1 2">
    <name type="scientific">Cladobotryum mycophilum</name>
    <dbReference type="NCBI Taxonomy" id="491253"/>
    <lineage>
        <taxon>Eukaryota</taxon>
        <taxon>Fungi</taxon>
        <taxon>Dikarya</taxon>
        <taxon>Ascomycota</taxon>
        <taxon>Pezizomycotina</taxon>
        <taxon>Sordariomycetes</taxon>
        <taxon>Hypocreomycetidae</taxon>
        <taxon>Hypocreales</taxon>
        <taxon>Hypocreaceae</taxon>
        <taxon>Cladobotryum</taxon>
    </lineage>
</organism>
<sequence length="577" mass="64577">MINTRKMRYTGEAITAMKANGIGHRLENHDSFAAGALPRTAFGNRLWIARENEPHPAEPPTSGRKIGEYPLTSTLAPWVSHVFANFQPDDQVQDLVKPFTIELHQVFEAERAKSSGLHNLTLIEVTYQIALEVSAAILLAADATGDPVCVQNEFHSSHAANDDHFRSWGKLLTGLDCDPPIIVMFPFYLMMCQSFSFESSSQQADYVYSALTGIDWVQGKGSFGDRMAAFEKLAWSSVPSLDDIRSGQDRSFWRVALSYLRALNHCENSRSFKAPRKARIAHSLDHDLVIAARAMDTMGSAYMCSDGAAWFDNAGVDALLGSGLPNDVMDLHADIRTGETRNLLRLLYDDGLTMEQSMQTVSTLLSGQLCELFRGHYRARFSSREDGRLAATSPAYSFCRARHRKVFATLEIYIARYPKFWDWTWEIYRLAKEQVTEAGVSEPLVSALKRSVGRNQLPPSAPTKFYNMYYEMIENGAPHMQAKRPLGVGEDLAPVVRQLYSLWHGKLTADKQRGWGHEFDAQSDMLLSQAGEILAKRGGISEDMYEFAIAYGKLSMSLPYIAYHTIDAIIMTFGTSE</sequence>
<evidence type="ECO:0000313" key="1">
    <source>
        <dbReference type="EMBL" id="KAK5991616.1"/>
    </source>
</evidence>
<evidence type="ECO:0000313" key="2">
    <source>
        <dbReference type="Proteomes" id="UP001338125"/>
    </source>
</evidence>
<comment type="caution">
    <text evidence="1">The sequence shown here is derived from an EMBL/GenBank/DDBJ whole genome shotgun (WGS) entry which is preliminary data.</text>
</comment>
<gene>
    <name evidence="1" type="ORF">PT974_09901</name>
</gene>